<dbReference type="SUPFAM" id="SSF81301">
    <property type="entry name" value="Nucleotidyltransferase"/>
    <property type="match status" value="1"/>
</dbReference>
<organism evidence="1">
    <name type="scientific">Lygus hesperus</name>
    <name type="common">Western plant bug</name>
    <dbReference type="NCBI Taxonomy" id="30085"/>
    <lineage>
        <taxon>Eukaryota</taxon>
        <taxon>Metazoa</taxon>
        <taxon>Ecdysozoa</taxon>
        <taxon>Arthropoda</taxon>
        <taxon>Hexapoda</taxon>
        <taxon>Insecta</taxon>
        <taxon>Pterygota</taxon>
        <taxon>Neoptera</taxon>
        <taxon>Paraneoptera</taxon>
        <taxon>Hemiptera</taxon>
        <taxon>Heteroptera</taxon>
        <taxon>Panheteroptera</taxon>
        <taxon>Cimicomorpha</taxon>
        <taxon>Miridae</taxon>
        <taxon>Mirini</taxon>
        <taxon>Lygus</taxon>
    </lineage>
</organism>
<dbReference type="AlphaFoldDB" id="A0A146LYJ3"/>
<dbReference type="Gene3D" id="3.30.460.10">
    <property type="entry name" value="Beta Polymerase, domain 2"/>
    <property type="match status" value="1"/>
</dbReference>
<protein>
    <submittedName>
        <fullName evidence="1">Uncharacterized protein</fullName>
    </submittedName>
</protein>
<sequence length="134" mass="14734">FLYFIALTYISILMFRASLLNFLHKFPATAVVGEAVVNCCEPLRTHSDMGPVKQVYSEVQSCIASIDTRMALYLFGSSAAYGFREPKSDVDLASLNLADVVTEDTNDDVSEVAKSIQGDFLSKLADELSKEHLS</sequence>
<evidence type="ECO:0000313" key="1">
    <source>
        <dbReference type="EMBL" id="JAQ11420.1"/>
    </source>
</evidence>
<dbReference type="EMBL" id="GDHC01007209">
    <property type="protein sequence ID" value="JAQ11420.1"/>
    <property type="molecule type" value="Transcribed_RNA"/>
</dbReference>
<feature type="non-terminal residue" evidence="1">
    <location>
        <position position="1"/>
    </location>
</feature>
<accession>A0A146LYJ3</accession>
<reference evidence="1" key="1">
    <citation type="journal article" date="2016" name="Gigascience">
        <title>De novo construction of an expanded transcriptome assembly for the western tarnished plant bug, Lygus hesperus.</title>
        <authorList>
            <person name="Tassone E.E."/>
            <person name="Geib S.M."/>
            <person name="Hall B."/>
            <person name="Fabrick J.A."/>
            <person name="Brent C.S."/>
            <person name="Hull J.J."/>
        </authorList>
    </citation>
    <scope>NUCLEOTIDE SEQUENCE</scope>
</reference>
<dbReference type="InterPro" id="IPR043519">
    <property type="entry name" value="NT_sf"/>
</dbReference>
<gene>
    <name evidence="1" type="ORF">g.8913</name>
</gene>
<proteinExistence type="predicted"/>
<name>A0A146LYJ3_LYGHE</name>